<feature type="domain" description="Metallo-beta-lactamase" evidence="6">
    <location>
        <begin position="56"/>
        <end position="210"/>
    </location>
</feature>
<keyword evidence="5" id="KW-0862">Zinc</keyword>
<keyword evidence="8" id="KW-1185">Reference proteome</keyword>
<evidence type="ECO:0000313" key="8">
    <source>
        <dbReference type="Proteomes" id="UP001232148"/>
    </source>
</evidence>
<dbReference type="PANTHER" id="PTHR23131:SF2">
    <property type="entry name" value="LACTAMASE-LIKE PROTEIN APTB-RELATED"/>
    <property type="match status" value="1"/>
</dbReference>
<evidence type="ECO:0000256" key="5">
    <source>
        <dbReference type="ARBA" id="ARBA00022833"/>
    </source>
</evidence>
<evidence type="ECO:0000313" key="7">
    <source>
        <dbReference type="EMBL" id="KAK2024888.1"/>
    </source>
</evidence>
<dbReference type="PANTHER" id="PTHR23131">
    <property type="entry name" value="ENDORIBONUCLEASE LACTB2"/>
    <property type="match status" value="1"/>
</dbReference>
<dbReference type="InterPro" id="IPR036866">
    <property type="entry name" value="RibonucZ/Hydroxyglut_hydro"/>
</dbReference>
<dbReference type="SMART" id="SM00849">
    <property type="entry name" value="Lactamase_B"/>
    <property type="match status" value="1"/>
</dbReference>
<organism evidence="7 8">
    <name type="scientific">Colletotrichum zoysiae</name>
    <dbReference type="NCBI Taxonomy" id="1216348"/>
    <lineage>
        <taxon>Eukaryota</taxon>
        <taxon>Fungi</taxon>
        <taxon>Dikarya</taxon>
        <taxon>Ascomycota</taxon>
        <taxon>Pezizomycotina</taxon>
        <taxon>Sordariomycetes</taxon>
        <taxon>Hypocreomycetidae</taxon>
        <taxon>Glomerellales</taxon>
        <taxon>Glomerellaceae</taxon>
        <taxon>Colletotrichum</taxon>
        <taxon>Colletotrichum graminicola species complex</taxon>
    </lineage>
</organism>
<gene>
    <name evidence="7" type="ORF">LX32DRAFT_625421</name>
</gene>
<dbReference type="EMBL" id="MU842951">
    <property type="protein sequence ID" value="KAK2024888.1"/>
    <property type="molecule type" value="Genomic_DNA"/>
</dbReference>
<dbReference type="FunFam" id="3.60.15.10:FF:000041">
    <property type="entry name" value="Metallo-beta-lactamase domain protein"/>
    <property type="match status" value="1"/>
</dbReference>
<protein>
    <submittedName>
        <fullName evidence="7">Metallo-hydrolase/oxidoreductase</fullName>
    </submittedName>
</protein>
<reference evidence="7" key="1">
    <citation type="submission" date="2021-06" db="EMBL/GenBank/DDBJ databases">
        <title>Comparative genomics, transcriptomics and evolutionary studies reveal genomic signatures of adaptation to plant cell wall in hemibiotrophic fungi.</title>
        <authorList>
            <consortium name="DOE Joint Genome Institute"/>
            <person name="Baroncelli R."/>
            <person name="Diaz J.F."/>
            <person name="Benocci T."/>
            <person name="Peng M."/>
            <person name="Battaglia E."/>
            <person name="Haridas S."/>
            <person name="Andreopoulos W."/>
            <person name="Labutti K."/>
            <person name="Pangilinan J."/>
            <person name="Floch G.L."/>
            <person name="Makela M.R."/>
            <person name="Henrissat B."/>
            <person name="Grigoriev I.V."/>
            <person name="Crouch J.A."/>
            <person name="De Vries R.P."/>
            <person name="Sukno S.A."/>
            <person name="Thon M.R."/>
        </authorList>
    </citation>
    <scope>NUCLEOTIDE SEQUENCE</scope>
    <source>
        <strain evidence="7">MAFF235873</strain>
    </source>
</reference>
<evidence type="ECO:0000259" key="6">
    <source>
        <dbReference type="SMART" id="SM00849"/>
    </source>
</evidence>
<dbReference type="InterPro" id="IPR050662">
    <property type="entry name" value="Sec-metab_biosynth-thioest"/>
</dbReference>
<keyword evidence="4" id="KW-0378">Hydrolase</keyword>
<dbReference type="Pfam" id="PF00753">
    <property type="entry name" value="Lactamase_B"/>
    <property type="match status" value="2"/>
</dbReference>
<comment type="similarity">
    <text evidence="2">Belongs to the metallo-beta-lactamase superfamily.</text>
</comment>
<dbReference type="GO" id="GO:0046872">
    <property type="term" value="F:metal ion binding"/>
    <property type="evidence" value="ECO:0007669"/>
    <property type="project" value="UniProtKB-KW"/>
</dbReference>
<sequence length="329" mass="36221">MASIIMPQAFYSSSFWTDYYAAQRSKLPLLRAIEDRISPRVVRFLGGNPGDMTLQGTNTYLVGTGKSRILIDTGAGHPSWIVNIAGYLDDHDISISQVLLTHWHGDHTGGVDDLLLFDSRVSIHKSFPNPKQHPISDGQTFSTEGASLKAVLSPGHTDDHTCFILEEEHALFTGDNVLGHGYSVADKLGTYTKSLRLMQGLGCTLGYPGHGDVVQNLQLVITRYIAQRESRELQVLGVLARSGRRTNLKGDHVDGTFQAEDGSKTGINQGLSVNDICTLLYGELVNDSAAFESALKPLINQVLLMFEEHSKVGSRQLEFGQTRYYWLAK</sequence>
<dbReference type="Proteomes" id="UP001232148">
    <property type="component" value="Unassembled WGS sequence"/>
</dbReference>
<evidence type="ECO:0000256" key="4">
    <source>
        <dbReference type="ARBA" id="ARBA00022801"/>
    </source>
</evidence>
<name>A0AAD9HA35_9PEZI</name>
<dbReference type="GO" id="GO:0016787">
    <property type="term" value="F:hydrolase activity"/>
    <property type="evidence" value="ECO:0007669"/>
    <property type="project" value="UniProtKB-KW"/>
</dbReference>
<keyword evidence="3" id="KW-0479">Metal-binding</keyword>
<dbReference type="SUPFAM" id="SSF56281">
    <property type="entry name" value="Metallo-hydrolase/oxidoreductase"/>
    <property type="match status" value="1"/>
</dbReference>
<comment type="caution">
    <text evidence="7">The sequence shown here is derived from an EMBL/GenBank/DDBJ whole genome shotgun (WGS) entry which is preliminary data.</text>
</comment>
<comment type="cofactor">
    <cofactor evidence="1">
        <name>Zn(2+)</name>
        <dbReference type="ChEBI" id="CHEBI:29105"/>
    </cofactor>
</comment>
<evidence type="ECO:0000256" key="1">
    <source>
        <dbReference type="ARBA" id="ARBA00001947"/>
    </source>
</evidence>
<evidence type="ECO:0000256" key="2">
    <source>
        <dbReference type="ARBA" id="ARBA00007749"/>
    </source>
</evidence>
<accession>A0AAD9HA35</accession>
<dbReference type="InterPro" id="IPR047921">
    <property type="entry name" value="LACTB2-like_MBL-fold"/>
</dbReference>
<evidence type="ECO:0000256" key="3">
    <source>
        <dbReference type="ARBA" id="ARBA00022723"/>
    </source>
</evidence>
<dbReference type="Gene3D" id="3.60.15.10">
    <property type="entry name" value="Ribonuclease Z/Hydroxyacylglutathione hydrolase-like"/>
    <property type="match status" value="1"/>
</dbReference>
<dbReference type="AlphaFoldDB" id="A0AAD9HA35"/>
<dbReference type="InterPro" id="IPR001279">
    <property type="entry name" value="Metallo-B-lactamas"/>
</dbReference>
<dbReference type="CDD" id="cd07722">
    <property type="entry name" value="LACTB2-like_MBL-fold"/>
    <property type="match status" value="1"/>
</dbReference>
<dbReference type="GO" id="GO:0044550">
    <property type="term" value="P:secondary metabolite biosynthetic process"/>
    <property type="evidence" value="ECO:0007669"/>
    <property type="project" value="TreeGrafter"/>
</dbReference>
<proteinExistence type="inferred from homology"/>